<dbReference type="Proteomes" id="UP000822688">
    <property type="component" value="Chromosome V"/>
</dbReference>
<gene>
    <name evidence="2" type="ORF">KC19_VG218800</name>
</gene>
<evidence type="ECO:0000256" key="1">
    <source>
        <dbReference type="SAM" id="MobiDB-lite"/>
    </source>
</evidence>
<feature type="compositionally biased region" description="Basic and acidic residues" evidence="1">
    <location>
        <begin position="12"/>
        <end position="21"/>
    </location>
</feature>
<dbReference type="EMBL" id="CM026426">
    <property type="protein sequence ID" value="KAG0573889.1"/>
    <property type="molecule type" value="Genomic_DNA"/>
</dbReference>
<evidence type="ECO:0000313" key="3">
    <source>
        <dbReference type="Proteomes" id="UP000822688"/>
    </source>
</evidence>
<proteinExistence type="predicted"/>
<sequence>MLPTVANPLNPCRERPVEFRPPHKCAAPPNPHPDARLTPTCDRIFKLRTPPGLPSQLRGSRSCICGQLRGSCSCIGYVDVHGPSPAITRPQFQPPALSKQSAPQAATSAA</sequence>
<feature type="compositionally biased region" description="Polar residues" evidence="1">
    <location>
        <begin position="98"/>
        <end position="110"/>
    </location>
</feature>
<reference evidence="2" key="1">
    <citation type="submission" date="2020-06" db="EMBL/GenBank/DDBJ databases">
        <title>WGS assembly of Ceratodon purpureus strain R40.</title>
        <authorList>
            <person name="Carey S.B."/>
            <person name="Jenkins J."/>
            <person name="Shu S."/>
            <person name="Lovell J.T."/>
            <person name="Sreedasyam A."/>
            <person name="Maumus F."/>
            <person name="Tiley G.P."/>
            <person name="Fernandez-Pozo N."/>
            <person name="Barry K."/>
            <person name="Chen C."/>
            <person name="Wang M."/>
            <person name="Lipzen A."/>
            <person name="Daum C."/>
            <person name="Saski C.A."/>
            <person name="Payton A.C."/>
            <person name="Mcbreen J.C."/>
            <person name="Conrad R.E."/>
            <person name="Kollar L.M."/>
            <person name="Olsson S."/>
            <person name="Huttunen S."/>
            <person name="Landis J.B."/>
            <person name="Wickett N.J."/>
            <person name="Johnson M.G."/>
            <person name="Rensing S.A."/>
            <person name="Grimwood J."/>
            <person name="Schmutz J."/>
            <person name="Mcdaniel S.F."/>
        </authorList>
    </citation>
    <scope>NUCLEOTIDE SEQUENCE</scope>
    <source>
        <strain evidence="2">R40</strain>
    </source>
</reference>
<feature type="region of interest" description="Disordered" evidence="1">
    <location>
        <begin position="85"/>
        <end position="110"/>
    </location>
</feature>
<name>A0A8T0HT16_CERPU</name>
<protein>
    <submittedName>
        <fullName evidence="2">Uncharacterized protein</fullName>
    </submittedName>
</protein>
<feature type="region of interest" description="Disordered" evidence="1">
    <location>
        <begin position="1"/>
        <end position="37"/>
    </location>
</feature>
<keyword evidence="3" id="KW-1185">Reference proteome</keyword>
<comment type="caution">
    <text evidence="2">The sequence shown here is derived from an EMBL/GenBank/DDBJ whole genome shotgun (WGS) entry which is preliminary data.</text>
</comment>
<accession>A0A8T0HT16</accession>
<evidence type="ECO:0000313" key="2">
    <source>
        <dbReference type="EMBL" id="KAG0573889.1"/>
    </source>
</evidence>
<organism evidence="2 3">
    <name type="scientific">Ceratodon purpureus</name>
    <name type="common">Fire moss</name>
    <name type="synonym">Dicranum purpureum</name>
    <dbReference type="NCBI Taxonomy" id="3225"/>
    <lineage>
        <taxon>Eukaryota</taxon>
        <taxon>Viridiplantae</taxon>
        <taxon>Streptophyta</taxon>
        <taxon>Embryophyta</taxon>
        <taxon>Bryophyta</taxon>
        <taxon>Bryophytina</taxon>
        <taxon>Bryopsida</taxon>
        <taxon>Dicranidae</taxon>
        <taxon>Pseudoditrichales</taxon>
        <taxon>Ditrichaceae</taxon>
        <taxon>Ceratodon</taxon>
    </lineage>
</organism>
<dbReference type="AlphaFoldDB" id="A0A8T0HT16"/>